<dbReference type="GO" id="GO:0020037">
    <property type="term" value="F:heme binding"/>
    <property type="evidence" value="ECO:0007669"/>
    <property type="project" value="InterPro"/>
</dbReference>
<name>A0A7W7SKN0_9ACTN</name>
<dbReference type="Gene3D" id="1.10.630.10">
    <property type="entry name" value="Cytochrome P450"/>
    <property type="match status" value="1"/>
</dbReference>
<dbReference type="EMBL" id="JACHJW010000001">
    <property type="protein sequence ID" value="MBB4956560.1"/>
    <property type="molecule type" value="Genomic_DNA"/>
</dbReference>
<gene>
    <name evidence="2" type="ORF">FHR38_000293</name>
</gene>
<dbReference type="GO" id="GO:0016705">
    <property type="term" value="F:oxidoreductase activity, acting on paired donors, with incorporation or reduction of molecular oxygen"/>
    <property type="evidence" value="ECO:0007669"/>
    <property type="project" value="InterPro"/>
</dbReference>
<reference evidence="2 3" key="1">
    <citation type="submission" date="2020-08" db="EMBL/GenBank/DDBJ databases">
        <title>Sequencing the genomes of 1000 actinobacteria strains.</title>
        <authorList>
            <person name="Klenk H.-P."/>
        </authorList>
    </citation>
    <scope>NUCLEOTIDE SEQUENCE [LARGE SCALE GENOMIC DNA]</scope>
    <source>
        <strain evidence="2 3">DSM 45886</strain>
    </source>
</reference>
<organism evidence="2 3">
    <name type="scientific">Micromonospora polyrhachis</name>
    <dbReference type="NCBI Taxonomy" id="1282883"/>
    <lineage>
        <taxon>Bacteria</taxon>
        <taxon>Bacillati</taxon>
        <taxon>Actinomycetota</taxon>
        <taxon>Actinomycetes</taxon>
        <taxon>Micromonosporales</taxon>
        <taxon>Micromonosporaceae</taxon>
        <taxon>Micromonospora</taxon>
    </lineage>
</organism>
<dbReference type="PANTHER" id="PTHR46696:SF1">
    <property type="entry name" value="CYTOCHROME P450 YJIB-RELATED"/>
    <property type="match status" value="1"/>
</dbReference>
<dbReference type="PRINTS" id="PR00359">
    <property type="entry name" value="BP450"/>
</dbReference>
<keyword evidence="3" id="KW-1185">Reference proteome</keyword>
<evidence type="ECO:0000313" key="3">
    <source>
        <dbReference type="Proteomes" id="UP000578819"/>
    </source>
</evidence>
<accession>A0A7W7SKN0</accession>
<dbReference type="RefSeq" id="WP_246446225.1">
    <property type="nucleotide sequence ID" value="NZ_JACHJW010000001.1"/>
</dbReference>
<protein>
    <submittedName>
        <fullName evidence="2">Cytochrome P450</fullName>
    </submittedName>
</protein>
<dbReference type="GO" id="GO:0005506">
    <property type="term" value="F:iron ion binding"/>
    <property type="evidence" value="ECO:0007669"/>
    <property type="project" value="InterPro"/>
</dbReference>
<proteinExistence type="inferred from homology"/>
<dbReference type="SUPFAM" id="SSF48264">
    <property type="entry name" value="Cytochrome P450"/>
    <property type="match status" value="1"/>
</dbReference>
<dbReference type="InterPro" id="IPR002397">
    <property type="entry name" value="Cyt_P450_B"/>
</dbReference>
<sequence>MTETLPGIPMFPMARATGCPFDPSPDLNRLLEDAPVSQVRLWDGSTPWLVTRYEDVRTLLADPRVSVDVTQPGFPHTNAVSRARDAHMKTLMQMDAPEHTAQRRLLTSDFTIKKMETLRPRIQQIVDDLIDKVLAGPNPVDLVEAFALPVPSLVICELLGVPYTDRAFFHPGGRCARHGQSRPGTGNGRQ</sequence>
<dbReference type="InterPro" id="IPR036396">
    <property type="entry name" value="Cyt_P450_sf"/>
</dbReference>
<evidence type="ECO:0000313" key="2">
    <source>
        <dbReference type="EMBL" id="MBB4956560.1"/>
    </source>
</evidence>
<dbReference type="GO" id="GO:0004497">
    <property type="term" value="F:monooxygenase activity"/>
    <property type="evidence" value="ECO:0007669"/>
    <property type="project" value="InterPro"/>
</dbReference>
<dbReference type="Proteomes" id="UP000578819">
    <property type="component" value="Unassembled WGS sequence"/>
</dbReference>
<evidence type="ECO:0000256" key="1">
    <source>
        <dbReference type="ARBA" id="ARBA00010617"/>
    </source>
</evidence>
<comment type="caution">
    <text evidence="2">The sequence shown here is derived from an EMBL/GenBank/DDBJ whole genome shotgun (WGS) entry which is preliminary data.</text>
</comment>
<comment type="similarity">
    <text evidence="1">Belongs to the cytochrome P450 family.</text>
</comment>
<dbReference type="PANTHER" id="PTHR46696">
    <property type="entry name" value="P450, PUTATIVE (EUROFUNG)-RELATED"/>
    <property type="match status" value="1"/>
</dbReference>
<dbReference type="AlphaFoldDB" id="A0A7W7SKN0"/>